<dbReference type="GO" id="GO:0003700">
    <property type="term" value="F:DNA-binding transcription factor activity"/>
    <property type="evidence" value="ECO:0007669"/>
    <property type="project" value="UniProtKB-UniRule"/>
</dbReference>
<sequence>MASLANSTNSLCSQSLALPQKIRISAHGKEDQQQKRQQIPPNGPVEDGAYKISQQQHFVLHLPAESASFDSTGQQTLAVDASSSNSVPHFYLFDQQQNHSLFSAGLSSPSAVQHSQTVPVQLLDVNDEVNGAVIPSPSFIQLSNDNRHLLQMSNGQTIELVSANGLHFSDGVQSAEDVSSEGTSSSCGGSRLIHNYPTTTFLSTAEVFSPQQVEPVYVNEKQYARILKRRAARAKLEMEGRIPKQRRKYLHESRHRHAQNRARRAGGKFDSGQPRATSSASVQGSEGGDQESSKKDGNEPMDRQMTKDSPDK</sequence>
<comment type="subunit">
    <text evidence="6">Heterotrimer.</text>
</comment>
<organism evidence="8 9">
    <name type="scientific">Heterodera trifolii</name>
    <dbReference type="NCBI Taxonomy" id="157864"/>
    <lineage>
        <taxon>Eukaryota</taxon>
        <taxon>Metazoa</taxon>
        <taxon>Ecdysozoa</taxon>
        <taxon>Nematoda</taxon>
        <taxon>Chromadorea</taxon>
        <taxon>Rhabditida</taxon>
        <taxon>Tylenchina</taxon>
        <taxon>Tylenchomorpha</taxon>
        <taxon>Tylenchoidea</taxon>
        <taxon>Heteroderidae</taxon>
        <taxon>Heteroderinae</taxon>
        <taxon>Heterodera</taxon>
    </lineage>
</organism>
<evidence type="ECO:0000256" key="2">
    <source>
        <dbReference type="ARBA" id="ARBA00023015"/>
    </source>
</evidence>
<dbReference type="EMBL" id="JBICBT010000458">
    <property type="protein sequence ID" value="KAL3112991.1"/>
    <property type="molecule type" value="Genomic_DNA"/>
</dbReference>
<feature type="compositionally biased region" description="Basic and acidic residues" evidence="7">
    <location>
        <begin position="291"/>
        <end position="312"/>
    </location>
</feature>
<comment type="similarity">
    <text evidence="6">Belongs to the NFYA/HAP2 subunit family.</text>
</comment>
<accession>A0ABD2LD27</accession>
<comment type="subcellular location">
    <subcellularLocation>
        <location evidence="1 6">Nucleus</location>
    </subcellularLocation>
</comment>
<dbReference type="Proteomes" id="UP001620626">
    <property type="component" value="Unassembled WGS sequence"/>
</dbReference>
<keyword evidence="2 6" id="KW-0805">Transcription regulation</keyword>
<dbReference type="GO" id="GO:0003677">
    <property type="term" value="F:DNA binding"/>
    <property type="evidence" value="ECO:0007669"/>
    <property type="project" value="UniProtKB-KW"/>
</dbReference>
<keyword evidence="3 6" id="KW-0238">DNA-binding</keyword>
<comment type="caution">
    <text evidence="8">The sequence shown here is derived from an EMBL/GenBank/DDBJ whole genome shotgun (WGS) entry which is preliminary data.</text>
</comment>
<evidence type="ECO:0000256" key="1">
    <source>
        <dbReference type="ARBA" id="ARBA00004123"/>
    </source>
</evidence>
<dbReference type="PRINTS" id="PR00616">
    <property type="entry name" value="CCAATSUBUNTB"/>
</dbReference>
<reference evidence="8 9" key="1">
    <citation type="submission" date="2024-10" db="EMBL/GenBank/DDBJ databases">
        <authorList>
            <person name="Kim D."/>
        </authorList>
    </citation>
    <scope>NUCLEOTIDE SEQUENCE [LARGE SCALE GENOMIC DNA]</scope>
    <source>
        <strain evidence="8">BH-2024</strain>
    </source>
</reference>
<dbReference type="Gene3D" id="6.10.250.2430">
    <property type="match status" value="1"/>
</dbReference>
<dbReference type="PROSITE" id="PS51152">
    <property type="entry name" value="NFYA_HAP2_2"/>
    <property type="match status" value="1"/>
</dbReference>
<keyword evidence="5 6" id="KW-0539">Nucleus</keyword>
<evidence type="ECO:0000313" key="9">
    <source>
        <dbReference type="Proteomes" id="UP001620626"/>
    </source>
</evidence>
<keyword evidence="4 6" id="KW-0804">Transcription</keyword>
<dbReference type="PANTHER" id="PTHR12632">
    <property type="entry name" value="TRANSCRIPTION FACTOR NF-Y ALPHA-RELATED"/>
    <property type="match status" value="1"/>
</dbReference>
<keyword evidence="9" id="KW-1185">Reference proteome</keyword>
<feature type="compositionally biased region" description="Basic residues" evidence="7">
    <location>
        <begin position="243"/>
        <end position="266"/>
    </location>
</feature>
<evidence type="ECO:0000256" key="4">
    <source>
        <dbReference type="ARBA" id="ARBA00023163"/>
    </source>
</evidence>
<evidence type="ECO:0000256" key="5">
    <source>
        <dbReference type="ARBA" id="ARBA00023242"/>
    </source>
</evidence>
<gene>
    <name evidence="8" type="ORF">niasHT_013456</name>
</gene>
<dbReference type="Pfam" id="PF02045">
    <property type="entry name" value="CBFB_NFYA"/>
    <property type="match status" value="1"/>
</dbReference>
<evidence type="ECO:0000313" key="8">
    <source>
        <dbReference type="EMBL" id="KAL3112991.1"/>
    </source>
</evidence>
<protein>
    <recommendedName>
        <fullName evidence="6">Nuclear transcription factor Y subunit</fullName>
    </recommendedName>
</protein>
<name>A0ABD2LD27_9BILA</name>
<dbReference type="AlphaFoldDB" id="A0ABD2LD27"/>
<evidence type="ECO:0000256" key="3">
    <source>
        <dbReference type="ARBA" id="ARBA00023125"/>
    </source>
</evidence>
<dbReference type="GO" id="GO:0005634">
    <property type="term" value="C:nucleus"/>
    <property type="evidence" value="ECO:0007669"/>
    <property type="project" value="UniProtKB-SubCell"/>
</dbReference>
<evidence type="ECO:0000256" key="7">
    <source>
        <dbReference type="SAM" id="MobiDB-lite"/>
    </source>
</evidence>
<dbReference type="InterPro" id="IPR001289">
    <property type="entry name" value="NFYA"/>
</dbReference>
<comment type="function">
    <text evidence="6">Component of the sequence-specific heterotrimeric transcription factor (NF-Y) which specifically recognizes a 5'-CCAAT-3' box motif found in the promoters of its target genes.</text>
</comment>
<proteinExistence type="inferred from homology"/>
<evidence type="ECO:0000256" key="6">
    <source>
        <dbReference type="RuleBase" id="RU367155"/>
    </source>
</evidence>
<dbReference type="SMART" id="SM00521">
    <property type="entry name" value="CBF"/>
    <property type="match status" value="1"/>
</dbReference>
<feature type="region of interest" description="Disordered" evidence="7">
    <location>
        <begin position="27"/>
        <end position="47"/>
    </location>
</feature>
<feature type="region of interest" description="Disordered" evidence="7">
    <location>
        <begin position="237"/>
        <end position="312"/>
    </location>
</feature>
<feature type="compositionally biased region" description="Polar residues" evidence="7">
    <location>
        <begin position="274"/>
        <end position="284"/>
    </location>
</feature>